<dbReference type="Proteomes" id="UP000309174">
    <property type="component" value="Unassembled WGS sequence"/>
</dbReference>
<dbReference type="OrthoDB" id="3475100at2"/>
<dbReference type="RefSeq" id="WP_138644208.1">
    <property type="nucleotide sequence ID" value="NZ_VCKW01000023.1"/>
</dbReference>
<sequence length="128" mass="14472">MGEVLSARTERLLLRWRTRMGRETAMEYLDALVMALRPKGWRFVGYYRSEEFLVPLPLLWVYANGVEDLGIVVSVLATPGGTWAYHEAPRGRRGYLYPCDDVAAAAAVIDDLLRHRVYAARCQAGLGR</sequence>
<protein>
    <submittedName>
        <fullName evidence="1">Uncharacterized protein</fullName>
    </submittedName>
</protein>
<accession>A0A5C4JH59</accession>
<proteinExistence type="predicted"/>
<name>A0A5C4JH59_9ACTN</name>
<organism evidence="1 2">
    <name type="scientific">Actinomadura soli</name>
    <dbReference type="NCBI Taxonomy" id="2508997"/>
    <lineage>
        <taxon>Bacteria</taxon>
        <taxon>Bacillati</taxon>
        <taxon>Actinomycetota</taxon>
        <taxon>Actinomycetes</taxon>
        <taxon>Streptosporangiales</taxon>
        <taxon>Thermomonosporaceae</taxon>
        <taxon>Actinomadura</taxon>
    </lineage>
</organism>
<keyword evidence="2" id="KW-1185">Reference proteome</keyword>
<evidence type="ECO:0000313" key="1">
    <source>
        <dbReference type="EMBL" id="TMR05420.1"/>
    </source>
</evidence>
<dbReference type="EMBL" id="VCKW01000023">
    <property type="protein sequence ID" value="TMR05420.1"/>
    <property type="molecule type" value="Genomic_DNA"/>
</dbReference>
<reference evidence="1 2" key="1">
    <citation type="submission" date="2019-05" db="EMBL/GenBank/DDBJ databases">
        <title>Draft genome sequence of Actinomadura sp. 14C53.</title>
        <authorList>
            <person name="Saricaoglu S."/>
            <person name="Isik K."/>
        </authorList>
    </citation>
    <scope>NUCLEOTIDE SEQUENCE [LARGE SCALE GENOMIC DNA]</scope>
    <source>
        <strain evidence="1 2">14C53</strain>
    </source>
</reference>
<gene>
    <name evidence="1" type="ORF">ETD83_06890</name>
</gene>
<dbReference type="AlphaFoldDB" id="A0A5C4JH59"/>
<comment type="caution">
    <text evidence="1">The sequence shown here is derived from an EMBL/GenBank/DDBJ whole genome shotgun (WGS) entry which is preliminary data.</text>
</comment>
<evidence type="ECO:0000313" key="2">
    <source>
        <dbReference type="Proteomes" id="UP000309174"/>
    </source>
</evidence>